<evidence type="ECO:0000256" key="2">
    <source>
        <dbReference type="ARBA" id="ARBA00008208"/>
    </source>
</evidence>
<comment type="similarity">
    <text evidence="2">Belongs to the YtcA family.</text>
</comment>
<keyword evidence="6" id="KW-0732">Signal</keyword>
<proteinExistence type="inferred from homology"/>
<keyword evidence="9" id="KW-0564">Palmitate</keyword>
<evidence type="ECO:0000313" key="12">
    <source>
        <dbReference type="EMBL" id="MBV4396276.1"/>
    </source>
</evidence>
<dbReference type="Pfam" id="PF17090">
    <property type="entry name" value="Ytca"/>
    <property type="match status" value="1"/>
</dbReference>
<keyword evidence="13" id="KW-1185">Reference proteome</keyword>
<protein>
    <recommendedName>
        <fullName evidence="3">Uncharacterized protein YtcA</fullName>
    </recommendedName>
</protein>
<keyword evidence="7 11" id="KW-1133">Transmembrane helix</keyword>
<keyword evidence="4" id="KW-1003">Cell membrane</keyword>
<dbReference type="Proteomes" id="UP000722165">
    <property type="component" value="Unassembled WGS sequence"/>
</dbReference>
<evidence type="ECO:0000256" key="4">
    <source>
        <dbReference type="ARBA" id="ARBA00022475"/>
    </source>
</evidence>
<evidence type="ECO:0000256" key="7">
    <source>
        <dbReference type="ARBA" id="ARBA00022989"/>
    </source>
</evidence>
<feature type="transmembrane region" description="Helical" evidence="11">
    <location>
        <begin position="63"/>
        <end position="82"/>
    </location>
</feature>
<reference evidence="12 13" key="1">
    <citation type="submission" date="2021-06" db="EMBL/GenBank/DDBJ databases">
        <authorList>
            <person name="Lu T."/>
            <person name="Wang Q."/>
            <person name="Han X."/>
        </authorList>
    </citation>
    <scope>NUCLEOTIDE SEQUENCE [LARGE SCALE GENOMIC DNA]</scope>
    <source>
        <strain evidence="12 13">LAM0050</strain>
    </source>
</reference>
<evidence type="ECO:0000256" key="1">
    <source>
        <dbReference type="ARBA" id="ARBA00004141"/>
    </source>
</evidence>
<evidence type="ECO:0000256" key="6">
    <source>
        <dbReference type="ARBA" id="ARBA00022729"/>
    </source>
</evidence>
<evidence type="ECO:0000256" key="9">
    <source>
        <dbReference type="ARBA" id="ARBA00023139"/>
    </source>
</evidence>
<sequence length="84" mass="9217">MPHIMTWLLAAMLSGCSNAPSVYAFGSYFPSWLLCAFIGIIGAVLVRVVFVYLQLDDVLPLRLLVYLCVALIIAIVTSLSFFST</sequence>
<evidence type="ECO:0000313" key="13">
    <source>
        <dbReference type="Proteomes" id="UP000722165"/>
    </source>
</evidence>
<evidence type="ECO:0000256" key="5">
    <source>
        <dbReference type="ARBA" id="ARBA00022692"/>
    </source>
</evidence>
<evidence type="ECO:0000256" key="3">
    <source>
        <dbReference type="ARBA" id="ARBA00021237"/>
    </source>
</evidence>
<evidence type="ECO:0000256" key="10">
    <source>
        <dbReference type="ARBA" id="ARBA00023288"/>
    </source>
</evidence>
<keyword evidence="8 11" id="KW-0472">Membrane</keyword>
<accession>A0ABS6NKX4</accession>
<keyword evidence="5 11" id="KW-0812">Transmembrane</keyword>
<evidence type="ECO:0000256" key="11">
    <source>
        <dbReference type="SAM" id="Phobius"/>
    </source>
</evidence>
<dbReference type="EMBL" id="JAHSPR010000002">
    <property type="protein sequence ID" value="MBV4396276.1"/>
    <property type="molecule type" value="Genomic_DNA"/>
</dbReference>
<keyword evidence="10" id="KW-0449">Lipoprotein</keyword>
<comment type="caution">
    <text evidence="12">The sequence shown here is derived from an EMBL/GenBank/DDBJ whole genome shotgun (WGS) entry which is preliminary data.</text>
</comment>
<dbReference type="InterPro" id="IPR031381">
    <property type="entry name" value="YtcA"/>
</dbReference>
<organism evidence="12 13">
    <name type="scientific">Advenella alkanexedens</name>
    <dbReference type="NCBI Taxonomy" id="1481665"/>
    <lineage>
        <taxon>Bacteria</taxon>
        <taxon>Pseudomonadati</taxon>
        <taxon>Pseudomonadota</taxon>
        <taxon>Betaproteobacteria</taxon>
        <taxon>Burkholderiales</taxon>
        <taxon>Alcaligenaceae</taxon>
    </lineage>
</organism>
<gene>
    <name evidence="12" type="ORF">KU392_03250</name>
</gene>
<feature type="transmembrane region" description="Helical" evidence="11">
    <location>
        <begin position="28"/>
        <end position="51"/>
    </location>
</feature>
<evidence type="ECO:0000256" key="8">
    <source>
        <dbReference type="ARBA" id="ARBA00023136"/>
    </source>
</evidence>
<name>A0ABS6NKX4_9BURK</name>
<comment type="subcellular location">
    <subcellularLocation>
        <location evidence="1">Membrane</location>
        <topology evidence="1">Multi-pass membrane protein</topology>
    </subcellularLocation>
</comment>